<keyword evidence="2" id="KW-0677">Repeat</keyword>
<dbReference type="Proteomes" id="UP000078512">
    <property type="component" value="Unassembled WGS sequence"/>
</dbReference>
<feature type="domain" description="F-box" evidence="5">
    <location>
        <begin position="84"/>
        <end position="132"/>
    </location>
</feature>
<dbReference type="SUPFAM" id="SSF81383">
    <property type="entry name" value="F-box domain"/>
    <property type="match status" value="1"/>
</dbReference>
<dbReference type="OrthoDB" id="674604at2759"/>
<dbReference type="Pfam" id="PF12937">
    <property type="entry name" value="F-box-like"/>
    <property type="match status" value="1"/>
</dbReference>
<dbReference type="InterPro" id="IPR001810">
    <property type="entry name" value="F-box_dom"/>
</dbReference>
<keyword evidence="1 3" id="KW-0853">WD repeat</keyword>
<dbReference type="InterPro" id="IPR036322">
    <property type="entry name" value="WD40_repeat_dom_sf"/>
</dbReference>
<dbReference type="STRING" id="1314771.A0A197JG11"/>
<dbReference type="SMART" id="SM00320">
    <property type="entry name" value="WD40"/>
    <property type="match status" value="5"/>
</dbReference>
<feature type="compositionally biased region" description="Low complexity" evidence="4">
    <location>
        <begin position="20"/>
        <end position="37"/>
    </location>
</feature>
<gene>
    <name evidence="6" type="ORF">K457DRAFT_142319</name>
</gene>
<dbReference type="InterPro" id="IPR015943">
    <property type="entry name" value="WD40/YVTN_repeat-like_dom_sf"/>
</dbReference>
<dbReference type="InterPro" id="IPR042627">
    <property type="entry name" value="FBXW2"/>
</dbReference>
<dbReference type="Gene3D" id="1.20.1280.50">
    <property type="match status" value="1"/>
</dbReference>
<organism evidence="6 7">
    <name type="scientific">Linnemannia elongata AG-77</name>
    <dbReference type="NCBI Taxonomy" id="1314771"/>
    <lineage>
        <taxon>Eukaryota</taxon>
        <taxon>Fungi</taxon>
        <taxon>Fungi incertae sedis</taxon>
        <taxon>Mucoromycota</taxon>
        <taxon>Mortierellomycotina</taxon>
        <taxon>Mortierellomycetes</taxon>
        <taxon>Mortierellales</taxon>
        <taxon>Mortierellaceae</taxon>
        <taxon>Linnemannia</taxon>
    </lineage>
</organism>
<evidence type="ECO:0000259" key="5">
    <source>
        <dbReference type="PROSITE" id="PS50181"/>
    </source>
</evidence>
<dbReference type="PANTHER" id="PTHR44436:SF1">
    <property type="entry name" value="F-BOX_WD REPEAT-CONTAINING PROTEIN 2"/>
    <property type="match status" value="1"/>
</dbReference>
<dbReference type="InterPro" id="IPR036047">
    <property type="entry name" value="F-box-like_dom_sf"/>
</dbReference>
<name>A0A197JG11_9FUNG</name>
<feature type="repeat" description="WD" evidence="3">
    <location>
        <begin position="286"/>
        <end position="317"/>
    </location>
</feature>
<dbReference type="SUPFAM" id="SSF50978">
    <property type="entry name" value="WD40 repeat-like"/>
    <property type="match status" value="1"/>
</dbReference>
<evidence type="ECO:0000313" key="6">
    <source>
        <dbReference type="EMBL" id="OAQ23938.1"/>
    </source>
</evidence>
<reference evidence="6 7" key="1">
    <citation type="submission" date="2016-05" db="EMBL/GenBank/DDBJ databases">
        <title>Genome sequencing reveals origins of a unique bacterial endosymbiosis in the earliest lineages of terrestrial Fungi.</title>
        <authorList>
            <consortium name="DOE Joint Genome Institute"/>
            <person name="Uehling J."/>
            <person name="Gryganskyi A."/>
            <person name="Hameed K."/>
            <person name="Tschaplinski T."/>
            <person name="Misztal P."/>
            <person name="Wu S."/>
            <person name="Desiro A."/>
            <person name="Vande Pol N."/>
            <person name="Du Z.-Y."/>
            <person name="Zienkiewicz A."/>
            <person name="Zienkiewicz K."/>
            <person name="Morin E."/>
            <person name="Tisserant E."/>
            <person name="Splivallo R."/>
            <person name="Hainaut M."/>
            <person name="Henrissat B."/>
            <person name="Ohm R."/>
            <person name="Kuo A."/>
            <person name="Yan J."/>
            <person name="Lipzen A."/>
            <person name="Nolan M."/>
            <person name="Labutti K."/>
            <person name="Barry K."/>
            <person name="Goldstein A."/>
            <person name="Labbe J."/>
            <person name="Schadt C."/>
            <person name="Tuskan G."/>
            <person name="Grigoriev I."/>
            <person name="Martin F."/>
            <person name="Vilgalys R."/>
            <person name="Bonito G."/>
        </authorList>
    </citation>
    <scope>NUCLEOTIDE SEQUENCE [LARGE SCALE GENOMIC DNA]</scope>
    <source>
        <strain evidence="6 7">AG-77</strain>
    </source>
</reference>
<protein>
    <submittedName>
        <fullName evidence="6">WD40 repeat-like protein</fullName>
    </submittedName>
</protein>
<dbReference type="CDD" id="cd09917">
    <property type="entry name" value="F-box_SF"/>
    <property type="match status" value="1"/>
</dbReference>
<dbReference type="EMBL" id="KV442105">
    <property type="protein sequence ID" value="OAQ23938.1"/>
    <property type="molecule type" value="Genomic_DNA"/>
</dbReference>
<proteinExistence type="predicted"/>
<feature type="region of interest" description="Disordered" evidence="4">
    <location>
        <begin position="196"/>
        <end position="244"/>
    </location>
</feature>
<evidence type="ECO:0000256" key="4">
    <source>
        <dbReference type="SAM" id="MobiDB-lite"/>
    </source>
</evidence>
<feature type="region of interest" description="Disordered" evidence="4">
    <location>
        <begin position="15"/>
        <end position="61"/>
    </location>
</feature>
<accession>A0A197JG11</accession>
<dbReference type="AlphaFoldDB" id="A0A197JG11"/>
<evidence type="ECO:0000256" key="2">
    <source>
        <dbReference type="ARBA" id="ARBA00022737"/>
    </source>
</evidence>
<dbReference type="PROSITE" id="PS50181">
    <property type="entry name" value="FBOX"/>
    <property type="match status" value="1"/>
</dbReference>
<evidence type="ECO:0000256" key="3">
    <source>
        <dbReference type="PROSITE-ProRule" id="PRU00221"/>
    </source>
</evidence>
<evidence type="ECO:0000256" key="1">
    <source>
        <dbReference type="ARBA" id="ARBA00022574"/>
    </source>
</evidence>
<dbReference type="Pfam" id="PF00400">
    <property type="entry name" value="WD40"/>
    <property type="match status" value="4"/>
</dbReference>
<feature type="compositionally biased region" description="Low complexity" evidence="4">
    <location>
        <begin position="226"/>
        <end position="244"/>
    </location>
</feature>
<dbReference type="PANTHER" id="PTHR44436">
    <property type="entry name" value="F-BOX/WD REPEAT-CONTAINING PROTEIN 2"/>
    <property type="match status" value="1"/>
</dbReference>
<feature type="repeat" description="WD" evidence="3">
    <location>
        <begin position="328"/>
        <end position="358"/>
    </location>
</feature>
<dbReference type="PROSITE" id="PS50082">
    <property type="entry name" value="WD_REPEATS_2"/>
    <property type="match status" value="2"/>
</dbReference>
<feature type="compositionally biased region" description="Low complexity" evidence="4">
    <location>
        <begin position="205"/>
        <end position="216"/>
    </location>
</feature>
<evidence type="ECO:0000313" key="7">
    <source>
        <dbReference type="Proteomes" id="UP000078512"/>
    </source>
</evidence>
<sequence>MSDLHCDGINDTAMVTATNTPSSSLPSSPSPSSSTPQHPHPAKKRLLSFPHPTTPDTSDNSNNLCTNIILTNTPTNTMANSNHANTISDLPIELAFLILAYLPYRSLVSLSLVDRYWRHLTFHNDSILWYNLASKHGFLPRSPLLSPPLPSEPSSSSTPTSTLTTISTTLTASLRRWSLVDALAKRPGLNRALSQSRNRLLPIDPSSTSSSNSPSNRNAIATTLRPSSPLSSQKTSTTTKTAPKAAAQTLCARLERGEVATWRDYFEASLILRREWINGKPATKELRGHDAAVICVKVLPGRDRVVTGDRLGFLKVWCAVTGVCLKTYKRHMMGISSLSIQGDLLVSGSWDSTVVVWKQLQEAPYLKRVKVIDLGEQVMSMDLDSNLDLAVGTVGGLVMIISIETLSCLHTFQSPHPHLCTAVSLGPNKVEAAIGLNYYAWDRTTTAQVGFFADPHLKNITCMKVDTNERVLLTGSQDSKVRMFSWEAKPMLLRQYGGHRDGVRCITLQDDMIITGSTDKTAMVTFRGRHDFCRADLTSHDALVGKEASFSDVSERVPESVSLPHSASVNAIDSDVSMVVTGDDEGVVRIFDFGFDLWRPAVPSSPRLCGQASLISSASPTCVLMAKPGRSNVSIGNRRQTWGTSALAVLVRVKSILNGSVGQEPDSDISSAWMNVDEIYQRMVDWDLLPVSQGSTPKHTLNLALHMMAKSDPPTVLLDSSVSPHRFALP</sequence>
<dbReference type="InterPro" id="IPR001680">
    <property type="entry name" value="WD40_rpt"/>
</dbReference>
<keyword evidence="7" id="KW-1185">Reference proteome</keyword>
<dbReference type="Gene3D" id="2.130.10.10">
    <property type="entry name" value="YVTN repeat-like/Quinoprotein amine dehydrogenase"/>
    <property type="match status" value="2"/>
</dbReference>